<reference evidence="1 2" key="2">
    <citation type="submission" date="2019-04" db="EMBL/GenBank/DDBJ databases">
        <title>The genome sequence of big-headed turtle.</title>
        <authorList>
            <person name="Gong S."/>
        </authorList>
    </citation>
    <scope>NUCLEOTIDE SEQUENCE [LARGE SCALE GENOMIC DNA]</scope>
    <source>
        <strain evidence="1">DO16091913</strain>
        <tissue evidence="1">Muscle</tissue>
    </source>
</reference>
<protein>
    <submittedName>
        <fullName evidence="1">Glycerol kinase</fullName>
    </submittedName>
</protein>
<comment type="caution">
    <text evidence="1">The sequence shown here is derived from an EMBL/GenBank/DDBJ whole genome shotgun (WGS) entry which is preliminary data.</text>
</comment>
<dbReference type="GO" id="GO:0016301">
    <property type="term" value="F:kinase activity"/>
    <property type="evidence" value="ECO:0007669"/>
    <property type="project" value="UniProtKB-KW"/>
</dbReference>
<dbReference type="Proteomes" id="UP000297703">
    <property type="component" value="Unassembled WGS sequence"/>
</dbReference>
<dbReference type="AlphaFoldDB" id="A0A4D9DGG9"/>
<keyword evidence="1" id="KW-0808">Transferase</keyword>
<organism evidence="1 2">
    <name type="scientific">Platysternon megacephalum</name>
    <name type="common">big-headed turtle</name>
    <dbReference type="NCBI Taxonomy" id="55544"/>
    <lineage>
        <taxon>Eukaryota</taxon>
        <taxon>Metazoa</taxon>
        <taxon>Chordata</taxon>
        <taxon>Craniata</taxon>
        <taxon>Vertebrata</taxon>
        <taxon>Euteleostomi</taxon>
        <taxon>Archelosauria</taxon>
        <taxon>Testudinata</taxon>
        <taxon>Testudines</taxon>
        <taxon>Cryptodira</taxon>
        <taxon>Durocryptodira</taxon>
        <taxon>Testudinoidea</taxon>
        <taxon>Platysternidae</taxon>
        <taxon>Platysternon</taxon>
    </lineage>
</organism>
<name>A0A4D9DGG9_9SAUR</name>
<dbReference type="EMBL" id="QXTE01000687">
    <property type="protein sequence ID" value="TFJ96394.1"/>
    <property type="molecule type" value="Genomic_DNA"/>
</dbReference>
<keyword evidence="2" id="KW-1185">Reference proteome</keyword>
<evidence type="ECO:0000313" key="2">
    <source>
        <dbReference type="Proteomes" id="UP000297703"/>
    </source>
</evidence>
<accession>A0A4D9DGG9</accession>
<keyword evidence="1" id="KW-0418">Kinase</keyword>
<evidence type="ECO:0000313" key="1">
    <source>
        <dbReference type="EMBL" id="TFJ96394.1"/>
    </source>
</evidence>
<reference evidence="1 2" key="1">
    <citation type="submission" date="2019-04" db="EMBL/GenBank/DDBJ databases">
        <title>Draft genome of the big-headed turtle Platysternon megacephalum.</title>
        <authorList>
            <person name="Gong S."/>
        </authorList>
    </citation>
    <scope>NUCLEOTIDE SEQUENCE [LARGE SCALE GENOMIC DNA]</scope>
    <source>
        <strain evidence="1">DO16091913</strain>
        <tissue evidence="1">Muscle</tissue>
    </source>
</reference>
<gene>
    <name evidence="1" type="ORF">DR999_PMT21822</name>
</gene>
<sequence length="136" mass="14331">MDTENVPAYSVRGRPGCPGGLSLSAWQGQGELGQDQKRCQSSGAQRNLFLSGPAEPVNSVGNIWAAPAWSRCLRSAQALQTHWAVSGLWAGDQHGGDSHTLLAKPGCLDPRGGAKGIVIMKPSCDSSAKPRRRIPS</sequence>
<proteinExistence type="predicted"/>